<dbReference type="InterPro" id="IPR051678">
    <property type="entry name" value="AGP_Transferase"/>
</dbReference>
<protein>
    <submittedName>
        <fullName evidence="2">Aminoglycoside phosphotransferase family protein</fullName>
    </submittedName>
</protein>
<comment type="caution">
    <text evidence="2">The sequence shown here is derived from an EMBL/GenBank/DDBJ whole genome shotgun (WGS) entry which is preliminary data.</text>
</comment>
<evidence type="ECO:0000259" key="1">
    <source>
        <dbReference type="Pfam" id="PF01636"/>
    </source>
</evidence>
<reference evidence="2 3" key="1">
    <citation type="submission" date="2022-10" db="EMBL/GenBank/DDBJ databases">
        <authorList>
            <person name="Xie J."/>
            <person name="Shen N."/>
        </authorList>
    </citation>
    <scope>NUCLEOTIDE SEQUENCE [LARGE SCALE GENOMIC DNA]</scope>
    <source>
        <strain evidence="2 3">DSM 41681</strain>
    </source>
</reference>
<proteinExistence type="predicted"/>
<name>A0ABU6CEG7_9ACTN</name>
<dbReference type="Proteomes" id="UP001352223">
    <property type="component" value="Unassembled WGS sequence"/>
</dbReference>
<evidence type="ECO:0000313" key="3">
    <source>
        <dbReference type="Proteomes" id="UP001352223"/>
    </source>
</evidence>
<dbReference type="PANTHER" id="PTHR21310">
    <property type="entry name" value="AMINOGLYCOSIDE PHOSPHOTRANSFERASE-RELATED-RELATED"/>
    <property type="match status" value="1"/>
</dbReference>
<accession>A0ABU6CEG7</accession>
<dbReference type="Pfam" id="PF01636">
    <property type="entry name" value="APH"/>
    <property type="match status" value="1"/>
</dbReference>
<dbReference type="SUPFAM" id="SSF56112">
    <property type="entry name" value="Protein kinase-like (PK-like)"/>
    <property type="match status" value="1"/>
</dbReference>
<dbReference type="InterPro" id="IPR011009">
    <property type="entry name" value="Kinase-like_dom_sf"/>
</dbReference>
<sequence>MSSTDTPSWSGSGSVRDRLAAALAAAGVAWSEVDAYEELDGGTFNTVFRVRSSVRAGLVVKLAPGADVPVLRYEEGILGTEAWFYGMVRDRAPEVPCPVAPAPAADGHLVMSECAGRPWPDLADELDDSERRALRAELGRHVAALHALKGDGFGYPARPLLSTWRDAFLGMVDAILLDAGRFDVPLPRPADEIRALFAAQGGLLDEVTVPRLVHFDLWDGNILVEEGRISALIDAERAFWGDPLAEFVSLALFGDIERDADFLAGYREAGGPAVIDEGGRRRLALYQAYLHLIMWVEAVPRRFDAGRIDWLRRRVVEPLGAMLDEWAGR</sequence>
<evidence type="ECO:0000313" key="2">
    <source>
        <dbReference type="EMBL" id="MEB3962255.1"/>
    </source>
</evidence>
<dbReference type="InterPro" id="IPR002575">
    <property type="entry name" value="Aminoglycoside_PTrfase"/>
</dbReference>
<gene>
    <name evidence="2" type="ORF">OKJ48_18655</name>
</gene>
<feature type="domain" description="Aminoglycoside phosphotransferase" evidence="1">
    <location>
        <begin position="37"/>
        <end position="285"/>
    </location>
</feature>
<dbReference type="PANTHER" id="PTHR21310:SF15">
    <property type="entry name" value="AMINOGLYCOSIDE PHOSPHOTRANSFERASE DOMAIN-CONTAINING PROTEIN"/>
    <property type="match status" value="1"/>
</dbReference>
<dbReference type="RefSeq" id="WP_324769730.1">
    <property type="nucleotide sequence ID" value="NZ_BAAATS010000027.1"/>
</dbReference>
<dbReference type="EMBL" id="JAOZYB010000135">
    <property type="protein sequence ID" value="MEB3962255.1"/>
    <property type="molecule type" value="Genomic_DNA"/>
</dbReference>
<organism evidence="2 3">
    <name type="scientific">Streptomyces kunmingensis</name>
    <dbReference type="NCBI Taxonomy" id="68225"/>
    <lineage>
        <taxon>Bacteria</taxon>
        <taxon>Bacillati</taxon>
        <taxon>Actinomycetota</taxon>
        <taxon>Actinomycetes</taxon>
        <taxon>Kitasatosporales</taxon>
        <taxon>Streptomycetaceae</taxon>
        <taxon>Streptomyces</taxon>
    </lineage>
</organism>
<dbReference type="Gene3D" id="3.90.1200.10">
    <property type="match status" value="1"/>
</dbReference>
<keyword evidence="3" id="KW-1185">Reference proteome</keyword>